<protein>
    <submittedName>
        <fullName evidence="2">Uncharacterized protein</fullName>
    </submittedName>
</protein>
<keyword evidence="2" id="KW-0614">Plasmid</keyword>
<geneLocation type="plasmid" evidence="2">
    <name>III</name>
</geneLocation>
<sequence length="54" mass="5564">MAVTRAPAVAVQQLALPQGLSTQQACPATSLSEAPAPGQVHPVSSRPAARPEYR</sequence>
<dbReference type="AlphaFoldDB" id="A0A375IVK2"/>
<evidence type="ECO:0000256" key="1">
    <source>
        <dbReference type="SAM" id="MobiDB-lite"/>
    </source>
</evidence>
<name>A0A375IVK2_9BURK</name>
<evidence type="ECO:0000313" key="3">
    <source>
        <dbReference type="Proteomes" id="UP000255505"/>
    </source>
</evidence>
<dbReference type="Proteomes" id="UP000255505">
    <property type="component" value="Plasmid III"/>
</dbReference>
<organism evidence="2 3">
    <name type="scientific">Cupriavidus taiwanensis</name>
    <dbReference type="NCBI Taxonomy" id="164546"/>
    <lineage>
        <taxon>Bacteria</taxon>
        <taxon>Pseudomonadati</taxon>
        <taxon>Pseudomonadota</taxon>
        <taxon>Betaproteobacteria</taxon>
        <taxon>Burkholderiales</taxon>
        <taxon>Burkholderiaceae</taxon>
        <taxon>Cupriavidus</taxon>
    </lineage>
</organism>
<feature type="region of interest" description="Disordered" evidence="1">
    <location>
        <begin position="19"/>
        <end position="54"/>
    </location>
</feature>
<gene>
    <name evidence="2" type="ORF">CT19425_P30291</name>
</gene>
<accession>A0A375IVK2</accession>
<dbReference type="EMBL" id="LT991978">
    <property type="protein sequence ID" value="SPK77442.1"/>
    <property type="molecule type" value="Genomic_DNA"/>
</dbReference>
<feature type="compositionally biased region" description="Polar residues" evidence="1">
    <location>
        <begin position="19"/>
        <end position="32"/>
    </location>
</feature>
<proteinExistence type="predicted"/>
<reference evidence="2 3" key="1">
    <citation type="submission" date="2018-01" db="EMBL/GenBank/DDBJ databases">
        <authorList>
            <person name="Gaut B.S."/>
            <person name="Morton B.R."/>
            <person name="Clegg M.T."/>
            <person name="Duvall M.R."/>
        </authorList>
    </citation>
    <scope>NUCLEOTIDE SEQUENCE [LARGE SCALE GENOMIC DNA]</scope>
    <source>
        <strain evidence="2">Cupriavidus taiwanensis LMG 19425</strain>
        <plasmid evidence="3">Plasmid iii</plasmid>
    </source>
</reference>
<evidence type="ECO:0000313" key="2">
    <source>
        <dbReference type="EMBL" id="SPK77442.1"/>
    </source>
</evidence>